<reference evidence="2" key="2">
    <citation type="submission" date="2022-01" db="EMBL/GenBank/DDBJ databases">
        <authorList>
            <person name="Yamashiro T."/>
            <person name="Shiraishi A."/>
            <person name="Satake H."/>
            <person name="Nakayama K."/>
        </authorList>
    </citation>
    <scope>NUCLEOTIDE SEQUENCE</scope>
</reference>
<comment type="caution">
    <text evidence="2">The sequence shown here is derived from an EMBL/GenBank/DDBJ whole genome shotgun (WGS) entry which is preliminary data.</text>
</comment>
<dbReference type="CDD" id="cd09272">
    <property type="entry name" value="RNase_HI_RT_Ty1"/>
    <property type="match status" value="1"/>
</dbReference>
<sequence>MVTRFRVGSNRPTHHFTLNVSTISPLLKSYTHAFRDPNWHSDMIDEYNLLIKNNTWILVPRPQDANIVRSTWLFRHKHNADGSLSRYKARLVANGSTQLTCIDVDETFSPVVKPATIRTVLSLAISRHWPVHQLNVKNAFLHDHYRLKQAPRAWFHRFAAYAARVGFHRSRCDSLLFIYRHGSDIAYLLLYVDDIVLTASSSTLLQQVIGSLHAEFSMTDLGPFNYFLGISVTRNTSGMFLSQSKYATKVLERANMLACNPCRTPLDTDTKLAADGDLVFDPTLYRSLAGALQYLTFTRPNISYAVQHVCLFMHDPREPHFSALKRILVMLGGPWTMDYNFIPPRPPLWWHIQMQIGSVVLLHAGLLQLYASLSSATIAYCDNVSAIYLSSNPVQHQRTKHIEIDIHFVRVLVTTGHVRVLHVPSRYQYADIFTKGLPTALFDEFRSNLSVRSSSVQTAGGCQGSLLWA</sequence>
<feature type="domain" description="Reverse transcriptase Ty1/copia-type" evidence="1">
    <location>
        <begin position="145"/>
        <end position="266"/>
    </location>
</feature>
<dbReference type="PANTHER" id="PTHR11439:SF524">
    <property type="entry name" value="RNA-DIRECTED DNA POLYMERASE, PROTEIN KINASE RLK-PELLE-DLSV FAMILY"/>
    <property type="match status" value="1"/>
</dbReference>
<gene>
    <name evidence="2" type="ORF">Tco_1093122</name>
</gene>
<accession>A0ABQ5ID64</accession>
<dbReference type="InterPro" id="IPR013103">
    <property type="entry name" value="RVT_2"/>
</dbReference>
<dbReference type="InterPro" id="IPR043502">
    <property type="entry name" value="DNA/RNA_pol_sf"/>
</dbReference>
<evidence type="ECO:0000313" key="3">
    <source>
        <dbReference type="Proteomes" id="UP001151760"/>
    </source>
</evidence>
<keyword evidence="3" id="KW-1185">Reference proteome</keyword>
<reference evidence="2" key="1">
    <citation type="journal article" date="2022" name="Int. J. Mol. Sci.">
        <title>Draft Genome of Tanacetum Coccineum: Genomic Comparison of Closely Related Tanacetum-Family Plants.</title>
        <authorList>
            <person name="Yamashiro T."/>
            <person name="Shiraishi A."/>
            <person name="Nakayama K."/>
            <person name="Satake H."/>
        </authorList>
    </citation>
    <scope>NUCLEOTIDE SEQUENCE</scope>
</reference>
<dbReference type="EMBL" id="BQNB010020595">
    <property type="protein sequence ID" value="GJT97604.1"/>
    <property type="molecule type" value="Genomic_DNA"/>
</dbReference>
<dbReference type="Pfam" id="PF07727">
    <property type="entry name" value="RVT_2"/>
    <property type="match status" value="2"/>
</dbReference>
<feature type="domain" description="Reverse transcriptase Ty1/copia-type" evidence="1">
    <location>
        <begin position="53"/>
        <end position="143"/>
    </location>
</feature>
<evidence type="ECO:0000313" key="2">
    <source>
        <dbReference type="EMBL" id="GJT97604.1"/>
    </source>
</evidence>
<evidence type="ECO:0000259" key="1">
    <source>
        <dbReference type="Pfam" id="PF07727"/>
    </source>
</evidence>
<dbReference type="SUPFAM" id="SSF56672">
    <property type="entry name" value="DNA/RNA polymerases"/>
    <property type="match status" value="1"/>
</dbReference>
<dbReference type="Proteomes" id="UP001151760">
    <property type="component" value="Unassembled WGS sequence"/>
</dbReference>
<dbReference type="PANTHER" id="PTHR11439">
    <property type="entry name" value="GAG-POL-RELATED RETROTRANSPOSON"/>
    <property type="match status" value="1"/>
</dbReference>
<proteinExistence type="predicted"/>
<organism evidence="2 3">
    <name type="scientific">Tanacetum coccineum</name>
    <dbReference type="NCBI Taxonomy" id="301880"/>
    <lineage>
        <taxon>Eukaryota</taxon>
        <taxon>Viridiplantae</taxon>
        <taxon>Streptophyta</taxon>
        <taxon>Embryophyta</taxon>
        <taxon>Tracheophyta</taxon>
        <taxon>Spermatophyta</taxon>
        <taxon>Magnoliopsida</taxon>
        <taxon>eudicotyledons</taxon>
        <taxon>Gunneridae</taxon>
        <taxon>Pentapetalae</taxon>
        <taxon>asterids</taxon>
        <taxon>campanulids</taxon>
        <taxon>Asterales</taxon>
        <taxon>Asteraceae</taxon>
        <taxon>Asteroideae</taxon>
        <taxon>Anthemideae</taxon>
        <taxon>Anthemidinae</taxon>
        <taxon>Tanacetum</taxon>
    </lineage>
</organism>
<name>A0ABQ5ID64_9ASTR</name>
<protein>
    <submittedName>
        <fullName evidence="2">Ribonuclease H-like domain-containing protein</fullName>
    </submittedName>
</protein>